<sequence>MDHSFLYAIDVHCDPRSIVMDLSEAYRKQLPLVIEHPVGGPRIIAALVIDERRLAFAQDGWSLGATSHPLHILEGCNSGDGPWYVGSAKIRVLDEHESLMFFWKDWNRTTEPAARGRAEELLRDLLGSSEAEMT</sequence>
<evidence type="ECO:0000313" key="2">
    <source>
        <dbReference type="Proteomes" id="UP000480854"/>
    </source>
</evidence>
<accession>A0A9W7NG27</accession>
<name>A0A9W7NG27_9PROT</name>
<protein>
    <submittedName>
        <fullName evidence="1">Uncharacterized protein</fullName>
    </submittedName>
</protein>
<gene>
    <name evidence="1" type="ORF">DS843_22445</name>
</gene>
<proteinExistence type="predicted"/>
<organism evidence="1 2">
    <name type="scientific">Roseomonas genomospecies 6</name>
    <dbReference type="NCBI Taxonomy" id="214106"/>
    <lineage>
        <taxon>Bacteria</taxon>
        <taxon>Pseudomonadati</taxon>
        <taxon>Pseudomonadota</taxon>
        <taxon>Alphaproteobacteria</taxon>
        <taxon>Acetobacterales</taxon>
        <taxon>Roseomonadaceae</taxon>
        <taxon>Roseomonas</taxon>
    </lineage>
</organism>
<dbReference type="Proteomes" id="UP000480854">
    <property type="component" value="Unassembled WGS sequence"/>
</dbReference>
<dbReference type="AlphaFoldDB" id="A0A9W7NG27"/>
<comment type="caution">
    <text evidence="1">The sequence shown here is derived from an EMBL/GenBank/DDBJ whole genome shotgun (WGS) entry which is preliminary data.</text>
</comment>
<reference evidence="1 2" key="1">
    <citation type="submission" date="2018-07" db="EMBL/GenBank/DDBJ databases">
        <title>Genome sequence of Azospirillum sp. ATCC 49961.</title>
        <authorList>
            <person name="Sant'Anna F.H."/>
            <person name="Baldani J.I."/>
            <person name="Zilli J.E."/>
            <person name="Reis V.M."/>
            <person name="Hartmann A."/>
            <person name="Cruz L."/>
            <person name="de Souza E.M."/>
            <person name="de Oliveira Pedrosa F."/>
            <person name="Passaglia L.M.P."/>
        </authorList>
    </citation>
    <scope>NUCLEOTIDE SEQUENCE [LARGE SCALE GENOMIC DNA]</scope>
    <source>
        <strain evidence="1 2">ATCC 49961</strain>
    </source>
</reference>
<dbReference type="EMBL" id="QOKW01000022">
    <property type="protein sequence ID" value="KAA0677602.1"/>
    <property type="molecule type" value="Genomic_DNA"/>
</dbReference>
<keyword evidence="2" id="KW-1185">Reference proteome</keyword>
<evidence type="ECO:0000313" key="1">
    <source>
        <dbReference type="EMBL" id="KAA0677602.1"/>
    </source>
</evidence>